<comment type="subcellular location">
    <subcellularLocation>
        <location evidence="5">Cytoplasm</location>
    </subcellularLocation>
</comment>
<keyword evidence="3 5" id="KW-0418">Kinase</keyword>
<dbReference type="AlphaFoldDB" id="A0A1G7CET8"/>
<comment type="subunit">
    <text evidence="5">Homodimer.</text>
</comment>
<dbReference type="OrthoDB" id="9802453at2"/>
<feature type="active site" description="Proton donor/acceptor" evidence="5">
    <location>
        <position position="150"/>
    </location>
</feature>
<dbReference type="RefSeq" id="WP_092078605.1">
    <property type="nucleotide sequence ID" value="NZ_FNAQ01000009.1"/>
</dbReference>
<name>A0A1G7CET8_9BACT</name>
<reference evidence="8" key="1">
    <citation type="submission" date="2016-10" db="EMBL/GenBank/DDBJ databases">
        <authorList>
            <person name="Varghese N."/>
            <person name="Submissions S."/>
        </authorList>
    </citation>
    <scope>NUCLEOTIDE SEQUENCE [LARGE SCALE GENOMIC DNA]</scope>
    <source>
        <strain evidence="8">DSM 8987</strain>
    </source>
</reference>
<dbReference type="HAMAP" id="MF_00020">
    <property type="entry name" value="Acetate_kinase"/>
    <property type="match status" value="1"/>
</dbReference>
<dbReference type="Gene3D" id="3.30.420.40">
    <property type="match status" value="2"/>
</dbReference>
<dbReference type="EC" id="2.7.2.1" evidence="5"/>
<keyword evidence="5" id="KW-0963">Cytoplasm</keyword>
<comment type="similarity">
    <text evidence="5 6">Belongs to the acetokinase family.</text>
</comment>
<keyword evidence="2 5" id="KW-0547">Nucleotide-binding</keyword>
<keyword evidence="5" id="KW-0460">Magnesium</keyword>
<proteinExistence type="inferred from homology"/>
<dbReference type="Proteomes" id="UP000243205">
    <property type="component" value="Unassembled WGS sequence"/>
</dbReference>
<dbReference type="InterPro" id="IPR004372">
    <property type="entry name" value="Ac/propionate_kinase"/>
</dbReference>
<evidence type="ECO:0000256" key="5">
    <source>
        <dbReference type="HAMAP-Rule" id="MF_00020"/>
    </source>
</evidence>
<feature type="binding site" evidence="5">
    <location>
        <position position="389"/>
    </location>
    <ligand>
        <name>Mg(2+)</name>
        <dbReference type="ChEBI" id="CHEBI:18420"/>
    </ligand>
</feature>
<evidence type="ECO:0000256" key="4">
    <source>
        <dbReference type="ARBA" id="ARBA00022840"/>
    </source>
</evidence>
<dbReference type="InterPro" id="IPR000890">
    <property type="entry name" value="Aliphatic_acid_kin_short-chain"/>
</dbReference>
<dbReference type="GO" id="GO:0005524">
    <property type="term" value="F:ATP binding"/>
    <property type="evidence" value="ECO:0007669"/>
    <property type="project" value="UniProtKB-KW"/>
</dbReference>
<dbReference type="InterPro" id="IPR043129">
    <property type="entry name" value="ATPase_NBD"/>
</dbReference>
<comment type="function">
    <text evidence="5">Catalyzes the formation of acetyl phosphate from acetate and ATP. Can also catalyze the reverse reaction.</text>
</comment>
<evidence type="ECO:0000313" key="8">
    <source>
        <dbReference type="Proteomes" id="UP000243205"/>
    </source>
</evidence>
<dbReference type="Pfam" id="PF00871">
    <property type="entry name" value="Acetate_kinase"/>
    <property type="match status" value="1"/>
</dbReference>
<evidence type="ECO:0000256" key="1">
    <source>
        <dbReference type="ARBA" id="ARBA00022679"/>
    </source>
</evidence>
<sequence>MCLLTLSCREHSLEYSLFATPELTALAWGTVEGIGTGLPVRLQYDYGSPVACGATPQLDSLVEALAYVLQRLYSASEGGPLVPGRDIRAVGHRVVHGGERFRQSVAIDGLVLAEIARLERLAPKYNRPNRAGIEAALQLLPAACHVAIFDTAFHQTLPPYAYHYPLPHDWYRKHGVRRYGFHGPSHLYLSRRAALRLGRDVADCRLITVHMELGISLCAIAGGCSVDTSMGFTPVEGTMQERRSGTIDPGIPGFMMDWQELSAQQVEEVLNEKSGLLGVVGQGRGRRDVIERANAGEARAALAMRMECYGLRKYLGAYLAALGGCDAIVFSCGQGALEAPLRQQLLQGLEAFGVHLDGGRNACSEHLQEERCISPSQAAVQLWIIPTREEQVYAEDTLAVCAGSCREPWLQSYRFAREL</sequence>
<comment type="cofactor">
    <cofactor evidence="5">
        <name>Mg(2+)</name>
        <dbReference type="ChEBI" id="CHEBI:18420"/>
    </cofactor>
    <cofactor evidence="5">
        <name>Mn(2+)</name>
        <dbReference type="ChEBI" id="CHEBI:29035"/>
    </cofactor>
    <text evidence="5">Mg(2+). Can also accept Mn(2+).</text>
</comment>
<dbReference type="GO" id="GO:0006083">
    <property type="term" value="P:acetate metabolic process"/>
    <property type="evidence" value="ECO:0007669"/>
    <property type="project" value="TreeGrafter"/>
</dbReference>
<dbReference type="GO" id="GO:0008776">
    <property type="term" value="F:acetate kinase activity"/>
    <property type="evidence" value="ECO:0007669"/>
    <property type="project" value="UniProtKB-UniRule"/>
</dbReference>
<feature type="site" description="Transition state stabilizer" evidence="5">
    <location>
        <position position="243"/>
    </location>
</feature>
<gene>
    <name evidence="5" type="primary">ackA</name>
    <name evidence="7" type="ORF">SAMN05661003_10943</name>
</gene>
<evidence type="ECO:0000256" key="6">
    <source>
        <dbReference type="RuleBase" id="RU003835"/>
    </source>
</evidence>
<dbReference type="SUPFAM" id="SSF53067">
    <property type="entry name" value="Actin-like ATPase domain"/>
    <property type="match status" value="2"/>
</dbReference>
<dbReference type="PANTHER" id="PTHR21060">
    <property type="entry name" value="ACETATE KINASE"/>
    <property type="match status" value="1"/>
</dbReference>
<dbReference type="PANTHER" id="PTHR21060:SF15">
    <property type="entry name" value="ACETATE KINASE-RELATED"/>
    <property type="match status" value="1"/>
</dbReference>
<dbReference type="UniPathway" id="UPA00340">
    <property type="reaction ID" value="UER00458"/>
</dbReference>
<dbReference type="EMBL" id="FNAQ01000009">
    <property type="protein sequence ID" value="SDE37216.1"/>
    <property type="molecule type" value="Genomic_DNA"/>
</dbReference>
<organism evidence="7 8">
    <name type="scientific">Desulfuromonas thiophila</name>
    <dbReference type="NCBI Taxonomy" id="57664"/>
    <lineage>
        <taxon>Bacteria</taxon>
        <taxon>Pseudomonadati</taxon>
        <taxon>Thermodesulfobacteriota</taxon>
        <taxon>Desulfuromonadia</taxon>
        <taxon>Desulfuromonadales</taxon>
        <taxon>Desulfuromonadaceae</taxon>
        <taxon>Desulfuromonas</taxon>
    </lineage>
</organism>
<keyword evidence="8" id="KW-1185">Reference proteome</keyword>
<dbReference type="GO" id="GO:0000287">
    <property type="term" value="F:magnesium ion binding"/>
    <property type="evidence" value="ECO:0007669"/>
    <property type="project" value="UniProtKB-UniRule"/>
</dbReference>
<dbReference type="PRINTS" id="PR00471">
    <property type="entry name" value="ACETATEKNASE"/>
</dbReference>
<keyword evidence="1 5" id="KW-0808">Transferase</keyword>
<dbReference type="PIRSF" id="PIRSF000722">
    <property type="entry name" value="Acetate_prop_kin"/>
    <property type="match status" value="1"/>
</dbReference>
<evidence type="ECO:0000256" key="3">
    <source>
        <dbReference type="ARBA" id="ARBA00022777"/>
    </source>
</evidence>
<accession>A0A1G7CET8</accession>
<keyword evidence="5" id="KW-0479">Metal-binding</keyword>
<dbReference type="STRING" id="57664.SAMN05661003_10943"/>
<feature type="site" description="Transition state stabilizer" evidence="5">
    <location>
        <position position="182"/>
    </location>
</feature>
<dbReference type="GO" id="GO:0006085">
    <property type="term" value="P:acetyl-CoA biosynthetic process"/>
    <property type="evidence" value="ECO:0007669"/>
    <property type="project" value="UniProtKB-UniRule"/>
</dbReference>
<protein>
    <recommendedName>
        <fullName evidence="5">Acetate kinase</fullName>
        <ecNumber evidence="5">2.7.2.1</ecNumber>
    </recommendedName>
    <alternativeName>
        <fullName evidence="5">Acetokinase</fullName>
    </alternativeName>
</protein>
<comment type="caution">
    <text evidence="5">Lacks conserved residue(s) required for the propagation of feature annotation.</text>
</comment>
<evidence type="ECO:0000256" key="2">
    <source>
        <dbReference type="ARBA" id="ARBA00022741"/>
    </source>
</evidence>
<keyword evidence="4 5" id="KW-0067">ATP-binding</keyword>
<dbReference type="GO" id="GO:0005737">
    <property type="term" value="C:cytoplasm"/>
    <property type="evidence" value="ECO:0007669"/>
    <property type="project" value="UniProtKB-SubCell"/>
</dbReference>
<comment type="pathway">
    <text evidence="5">Metabolic intermediate biosynthesis; acetyl-CoA biosynthesis; acetyl-CoA from acetate: step 1/2.</text>
</comment>
<comment type="catalytic activity">
    <reaction evidence="5">
        <text>acetate + ATP = acetyl phosphate + ADP</text>
        <dbReference type="Rhea" id="RHEA:11352"/>
        <dbReference type="ChEBI" id="CHEBI:22191"/>
        <dbReference type="ChEBI" id="CHEBI:30089"/>
        <dbReference type="ChEBI" id="CHEBI:30616"/>
        <dbReference type="ChEBI" id="CHEBI:456216"/>
        <dbReference type="EC" id="2.7.2.1"/>
    </reaction>
</comment>
<dbReference type="NCBIfam" id="TIGR00016">
    <property type="entry name" value="ackA"/>
    <property type="match status" value="1"/>
</dbReference>
<evidence type="ECO:0000313" key="7">
    <source>
        <dbReference type="EMBL" id="SDE37216.1"/>
    </source>
</evidence>
<feature type="binding site" evidence="5">
    <location>
        <position position="93"/>
    </location>
    <ligand>
        <name>substrate</name>
    </ligand>
</feature>